<dbReference type="GeneID" id="76425096"/>
<dbReference type="KEGG" id="maqe:RJ40_11970"/>
<dbReference type="RefSeq" id="WP_265581101.1">
    <property type="nucleotide sequence ID" value="NZ_CP036172.1"/>
</dbReference>
<name>A0A8A3S7P6_9EURY</name>
<reference evidence="2" key="1">
    <citation type="journal article" date="2001" name="Int. J. Syst. Evol. Microbiol.">
        <title>Methanofollis aquaemaris sp. nov., a methanogen isolated from an aquaculture fish pond.</title>
        <authorList>
            <person name="Lai M.C."/>
            <person name="Chen S.C."/>
        </authorList>
    </citation>
    <scope>NUCLEOTIDE SEQUENCE</scope>
    <source>
        <strain evidence="2">N2F9704</strain>
    </source>
</reference>
<proteinExistence type="predicted"/>
<dbReference type="Pfam" id="PF02915">
    <property type="entry name" value="Rubrerythrin"/>
    <property type="match status" value="1"/>
</dbReference>
<dbReference type="PANTHER" id="PTHR33531">
    <property type="entry name" value="RUBRERYTHRIN SUBFAMILY"/>
    <property type="match status" value="1"/>
</dbReference>
<dbReference type="PANTHER" id="PTHR33531:SF10">
    <property type="entry name" value="BLR7895 PROTEIN"/>
    <property type="match status" value="1"/>
</dbReference>
<reference evidence="2" key="2">
    <citation type="submission" date="2019-02" db="EMBL/GenBank/DDBJ databases">
        <authorList>
            <person name="Chen S.-C."/>
            <person name="Chien H.-H."/>
            <person name="Lai M.-C."/>
        </authorList>
    </citation>
    <scope>NUCLEOTIDE SEQUENCE</scope>
    <source>
        <strain evidence="2">N2F9704</strain>
    </source>
</reference>
<dbReference type="InterPro" id="IPR003251">
    <property type="entry name" value="Rr_diiron-bd_dom"/>
</dbReference>
<dbReference type="InterPro" id="IPR009078">
    <property type="entry name" value="Ferritin-like_SF"/>
</dbReference>
<keyword evidence="3" id="KW-1185">Reference proteome</keyword>
<dbReference type="GO" id="GO:0046872">
    <property type="term" value="F:metal ion binding"/>
    <property type="evidence" value="ECO:0007669"/>
    <property type="project" value="InterPro"/>
</dbReference>
<dbReference type="CDD" id="cd01045">
    <property type="entry name" value="Ferritin_like_AB"/>
    <property type="match status" value="1"/>
</dbReference>
<dbReference type="Gene3D" id="1.20.1260.10">
    <property type="match status" value="1"/>
</dbReference>
<evidence type="ECO:0000313" key="2">
    <source>
        <dbReference type="EMBL" id="QSZ68158.1"/>
    </source>
</evidence>
<gene>
    <name evidence="2" type="ORF">RJ40_11970</name>
</gene>
<dbReference type="InterPro" id="IPR012347">
    <property type="entry name" value="Ferritin-like"/>
</dbReference>
<dbReference type="Proteomes" id="UP001042704">
    <property type="component" value="Chromosome"/>
</dbReference>
<dbReference type="SUPFAM" id="SSF47240">
    <property type="entry name" value="Ferritin-like"/>
    <property type="match status" value="1"/>
</dbReference>
<protein>
    <submittedName>
        <fullName evidence="2">Ferritin</fullName>
    </submittedName>
</protein>
<accession>A0A8A3S7P6</accession>
<dbReference type="EMBL" id="CP036172">
    <property type="protein sequence ID" value="QSZ68158.1"/>
    <property type="molecule type" value="Genomic_DNA"/>
</dbReference>
<sequence length="151" mass="17972">MRTEDYRQIIASAIDKEVEAYVFYEEIRDRVNDPALQTLFRELASEERQHRKLLENFLAARPMELHFDESKDYKVSETFDRPAPTPEMKPVDGIKLAIKREEDAVEMYRQFAELSTDPDQRKIFEELARMELGHKARLEDLYTEVAFPEVW</sequence>
<feature type="domain" description="Rubrerythrin diiron-binding" evidence="1">
    <location>
        <begin position="9"/>
        <end position="142"/>
    </location>
</feature>
<evidence type="ECO:0000313" key="3">
    <source>
        <dbReference type="Proteomes" id="UP001042704"/>
    </source>
</evidence>
<organism evidence="2 3">
    <name type="scientific">Methanofollis aquaemaris</name>
    <dbReference type="NCBI Taxonomy" id="126734"/>
    <lineage>
        <taxon>Archaea</taxon>
        <taxon>Methanobacteriati</taxon>
        <taxon>Methanobacteriota</taxon>
        <taxon>Stenosarchaea group</taxon>
        <taxon>Methanomicrobia</taxon>
        <taxon>Methanomicrobiales</taxon>
        <taxon>Methanomicrobiaceae</taxon>
        <taxon>Methanofollis</taxon>
    </lineage>
</organism>
<dbReference type="AlphaFoldDB" id="A0A8A3S7P6"/>
<evidence type="ECO:0000259" key="1">
    <source>
        <dbReference type="Pfam" id="PF02915"/>
    </source>
</evidence>
<dbReference type="GO" id="GO:0016491">
    <property type="term" value="F:oxidoreductase activity"/>
    <property type="evidence" value="ECO:0007669"/>
    <property type="project" value="InterPro"/>
</dbReference>